<feature type="transmembrane region" description="Helical" evidence="7">
    <location>
        <begin position="194"/>
        <end position="224"/>
    </location>
</feature>
<reference evidence="8 9" key="1">
    <citation type="submission" date="2019-01" db="EMBL/GenBank/DDBJ databases">
        <title>Sinorhodobacter populi sp. nov. isolated from the symptomatic bark tissue of Populus euramericana canker.</title>
        <authorList>
            <person name="Xu G."/>
        </authorList>
    </citation>
    <scope>NUCLEOTIDE SEQUENCE [LARGE SCALE GENOMIC DNA]</scope>
    <source>
        <strain evidence="8 9">2D-5</strain>
    </source>
</reference>
<dbReference type="Pfam" id="PF01311">
    <property type="entry name" value="Bac_export_1"/>
    <property type="match status" value="1"/>
</dbReference>
<dbReference type="PANTHER" id="PTHR30065:SF8">
    <property type="entry name" value="FLAGELLAR BIOSYNTHETIC PROTEIN FLIR"/>
    <property type="match status" value="1"/>
</dbReference>
<keyword evidence="4 7" id="KW-0812">Transmembrane</keyword>
<sequence>MIFPVFLRVGGAMALLPGFGEQSLPARVRLFLTFAFTMIVFGGLPVTELPTGPAFRPGYFGEALVGLAIGTMLRLFILALQTAGMMIAQSISLSQLFGGTEGQPQPAVGQMLLMGGLALATHMGLHVKVAMLLIASYEVMPLGRLPDADVLRAWGIAGVSQTFMLAFSIAMPFVLGGLVYNIALGAINRAMPQLMVAFVGAPALTFGGLILLALAAPAGLALWLGSFDAFLADPFRIPP</sequence>
<keyword evidence="9" id="KW-1185">Reference proteome</keyword>
<evidence type="ECO:0000256" key="4">
    <source>
        <dbReference type="ARBA" id="ARBA00022692"/>
    </source>
</evidence>
<organism evidence="8 9">
    <name type="scientific">Paenirhodobacter populi</name>
    <dbReference type="NCBI Taxonomy" id="2306993"/>
    <lineage>
        <taxon>Bacteria</taxon>
        <taxon>Pseudomonadati</taxon>
        <taxon>Pseudomonadota</taxon>
        <taxon>Alphaproteobacteria</taxon>
        <taxon>Rhodobacterales</taxon>
        <taxon>Rhodobacter group</taxon>
        <taxon>Paenirhodobacter</taxon>
    </lineage>
</organism>
<dbReference type="PRINTS" id="PR00953">
    <property type="entry name" value="TYPE3IMRPROT"/>
</dbReference>
<dbReference type="EMBL" id="SAUW01000002">
    <property type="protein sequence ID" value="RWR14965.1"/>
    <property type="molecule type" value="Genomic_DNA"/>
</dbReference>
<proteinExistence type="inferred from homology"/>
<evidence type="ECO:0000256" key="2">
    <source>
        <dbReference type="ARBA" id="ARBA00009772"/>
    </source>
</evidence>
<evidence type="ECO:0000256" key="1">
    <source>
        <dbReference type="ARBA" id="ARBA00004651"/>
    </source>
</evidence>
<dbReference type="GO" id="GO:0005886">
    <property type="term" value="C:plasma membrane"/>
    <property type="evidence" value="ECO:0007669"/>
    <property type="project" value="UniProtKB-SubCell"/>
</dbReference>
<evidence type="ECO:0000256" key="3">
    <source>
        <dbReference type="ARBA" id="ARBA00022475"/>
    </source>
</evidence>
<evidence type="ECO:0000256" key="5">
    <source>
        <dbReference type="ARBA" id="ARBA00022989"/>
    </source>
</evidence>
<keyword evidence="6 7" id="KW-0472">Membrane</keyword>
<dbReference type="PANTHER" id="PTHR30065">
    <property type="entry name" value="FLAGELLAR BIOSYNTHETIC PROTEIN FLIR"/>
    <property type="match status" value="1"/>
</dbReference>
<dbReference type="Proteomes" id="UP000285710">
    <property type="component" value="Unassembled WGS sequence"/>
</dbReference>
<evidence type="ECO:0000313" key="8">
    <source>
        <dbReference type="EMBL" id="RWR14965.1"/>
    </source>
</evidence>
<protein>
    <submittedName>
        <fullName evidence="8">Type III secretion protein</fullName>
    </submittedName>
</protein>
<dbReference type="GO" id="GO:0006605">
    <property type="term" value="P:protein targeting"/>
    <property type="evidence" value="ECO:0007669"/>
    <property type="project" value="InterPro"/>
</dbReference>
<evidence type="ECO:0000256" key="7">
    <source>
        <dbReference type="SAM" id="Phobius"/>
    </source>
</evidence>
<evidence type="ECO:0000256" key="6">
    <source>
        <dbReference type="ARBA" id="ARBA00023136"/>
    </source>
</evidence>
<name>A0A443J3P5_9RHOB</name>
<keyword evidence="3" id="KW-1003">Cell membrane</keyword>
<reference evidence="8 9" key="2">
    <citation type="submission" date="2019-01" db="EMBL/GenBank/DDBJ databases">
        <authorList>
            <person name="Li Y."/>
        </authorList>
    </citation>
    <scope>NUCLEOTIDE SEQUENCE [LARGE SCALE GENOMIC DNA]</scope>
    <source>
        <strain evidence="8 9">2D-5</strain>
    </source>
</reference>
<keyword evidence="5 7" id="KW-1133">Transmembrane helix</keyword>
<feature type="transmembrane region" description="Helical" evidence="7">
    <location>
        <begin position="154"/>
        <end position="182"/>
    </location>
</feature>
<comment type="caution">
    <text evidence="8">The sequence shown here is derived from an EMBL/GenBank/DDBJ whole genome shotgun (WGS) entry which is preliminary data.</text>
</comment>
<feature type="transmembrane region" description="Helical" evidence="7">
    <location>
        <begin position="112"/>
        <end position="134"/>
    </location>
</feature>
<evidence type="ECO:0000313" key="9">
    <source>
        <dbReference type="Proteomes" id="UP000285710"/>
    </source>
</evidence>
<comment type="subcellular location">
    <subcellularLocation>
        <location evidence="1">Cell membrane</location>
        <topology evidence="1">Multi-pass membrane protein</topology>
    </subcellularLocation>
</comment>
<dbReference type="InterPro" id="IPR002010">
    <property type="entry name" value="T3SS_IM_R"/>
</dbReference>
<accession>A0A443J3P5</accession>
<dbReference type="RefSeq" id="WP_128268788.1">
    <property type="nucleotide sequence ID" value="NZ_SAUW01000002.1"/>
</dbReference>
<feature type="transmembrane region" description="Helical" evidence="7">
    <location>
        <begin position="30"/>
        <end position="47"/>
    </location>
</feature>
<feature type="transmembrane region" description="Helical" evidence="7">
    <location>
        <begin position="59"/>
        <end position="77"/>
    </location>
</feature>
<dbReference type="AlphaFoldDB" id="A0A443J3P5"/>
<gene>
    <name evidence="8" type="ORF">D2T33_03005</name>
</gene>
<comment type="similarity">
    <text evidence="2">Belongs to the FliR/MopE/SpaR family.</text>
</comment>